<evidence type="ECO:0000313" key="3">
    <source>
        <dbReference type="Proteomes" id="UP000002630"/>
    </source>
</evidence>
<dbReference type="InParanoid" id="D8LMT0"/>
<evidence type="ECO:0000313" key="2">
    <source>
        <dbReference type="EMBL" id="CBN74731.1"/>
    </source>
</evidence>
<proteinExistence type="predicted"/>
<sequence length="628" mass="64683">MSHAEAFGQLGSFMVGLETKARDLRKVLESSRNEDGKWVNGKDGTGIGERCSRAIGAASPGQVTKEMIAEVAEQDRLMRQAEETMRTDRPIEEATEKYQALVEYNQLALEDLEERLSAYGYVRPARVALDTNTAVATAAPPGVSSVARLPTGAKTGGRPAANGCHKSRPHQCETRGGGGGFVAAGDGAATAGSGAAAGTEKEGDAESGEGLEAGGVTTGAEAFVGSGVAGGGEVGAEEEEEEDAIADGAVAAAAGAASGTGGVATPARAASTLPVPQEGEEGEEDEEPGSPPTPASPGLADWEITEAGLSRSSSRRQQRRRSCGVGVGRVDDGTPSESSGGAGAADTPMTGRAAASPWGGSSSNPPTPARMKFEGWTPEERDPAGVGGNRVSSTGTPSLGFRSPLNSDVTASLIETALSVGKRPDVASTPSEEGACRSGTEITRPKPTPIKRVSLQGNEASVTGGLPKGPRGDFWGNASPESSVVASSRENTAEHRPDPPRTPETPATAALCRRRLEEADGDGSRGDDDEVAGVGGSIGPLDFVSEEEYARAPKFLTIQVSRSVLNDTIGNLNAYAEPRLASPSELLLTVDEIMGIIDQGELSRTLLLSAAHLKRIEMKGPRMYRIRT</sequence>
<reference evidence="2 3" key="1">
    <citation type="journal article" date="2010" name="Nature">
        <title>The Ectocarpus genome and the independent evolution of multicellularity in brown algae.</title>
        <authorList>
            <person name="Cock J.M."/>
            <person name="Sterck L."/>
            <person name="Rouze P."/>
            <person name="Scornet D."/>
            <person name="Allen A.E."/>
            <person name="Amoutzias G."/>
            <person name="Anthouard V."/>
            <person name="Artiguenave F."/>
            <person name="Aury J.M."/>
            <person name="Badger J.H."/>
            <person name="Beszteri B."/>
            <person name="Billiau K."/>
            <person name="Bonnet E."/>
            <person name="Bothwell J.H."/>
            <person name="Bowler C."/>
            <person name="Boyen C."/>
            <person name="Brownlee C."/>
            <person name="Carrano C.J."/>
            <person name="Charrier B."/>
            <person name="Cho G.Y."/>
            <person name="Coelho S.M."/>
            <person name="Collen J."/>
            <person name="Corre E."/>
            <person name="Da Silva C."/>
            <person name="Delage L."/>
            <person name="Delaroque N."/>
            <person name="Dittami S.M."/>
            <person name="Doulbeau S."/>
            <person name="Elias M."/>
            <person name="Farnham G."/>
            <person name="Gachon C.M."/>
            <person name="Gschloessl B."/>
            <person name="Heesch S."/>
            <person name="Jabbari K."/>
            <person name="Jubin C."/>
            <person name="Kawai H."/>
            <person name="Kimura K."/>
            <person name="Kloareg B."/>
            <person name="Kupper F.C."/>
            <person name="Lang D."/>
            <person name="Le Bail A."/>
            <person name="Leblanc C."/>
            <person name="Lerouge P."/>
            <person name="Lohr M."/>
            <person name="Lopez P.J."/>
            <person name="Martens C."/>
            <person name="Maumus F."/>
            <person name="Michel G."/>
            <person name="Miranda-Saavedra D."/>
            <person name="Morales J."/>
            <person name="Moreau H."/>
            <person name="Motomura T."/>
            <person name="Nagasato C."/>
            <person name="Napoli C.A."/>
            <person name="Nelson D.R."/>
            <person name="Nyvall-Collen P."/>
            <person name="Peters A.F."/>
            <person name="Pommier C."/>
            <person name="Potin P."/>
            <person name="Poulain J."/>
            <person name="Quesneville H."/>
            <person name="Read B."/>
            <person name="Rensing S.A."/>
            <person name="Ritter A."/>
            <person name="Rousvoal S."/>
            <person name="Samanta M."/>
            <person name="Samson G."/>
            <person name="Schroeder D.C."/>
            <person name="Segurens B."/>
            <person name="Strittmatter M."/>
            <person name="Tonon T."/>
            <person name="Tregear J.W."/>
            <person name="Valentin K."/>
            <person name="von Dassow P."/>
            <person name="Yamagishi T."/>
            <person name="Van de Peer Y."/>
            <person name="Wincker P."/>
        </authorList>
    </citation>
    <scope>NUCLEOTIDE SEQUENCE [LARGE SCALE GENOMIC DNA]</scope>
    <source>
        <strain evidence="3">Ec32 / CCAP1310/4</strain>
    </source>
</reference>
<feature type="compositionally biased region" description="Acidic residues" evidence="1">
    <location>
        <begin position="278"/>
        <end position="288"/>
    </location>
</feature>
<dbReference type="Proteomes" id="UP000002630">
    <property type="component" value="Linkage Group LG15"/>
</dbReference>
<feature type="region of interest" description="Disordered" evidence="1">
    <location>
        <begin position="146"/>
        <end position="243"/>
    </location>
</feature>
<feature type="region of interest" description="Disordered" evidence="1">
    <location>
        <begin position="419"/>
        <end position="507"/>
    </location>
</feature>
<dbReference type="AlphaFoldDB" id="D8LMT0"/>
<name>D8LMT0_ECTSI</name>
<organism evidence="2 3">
    <name type="scientific">Ectocarpus siliculosus</name>
    <name type="common">Brown alga</name>
    <name type="synonym">Conferva siliculosa</name>
    <dbReference type="NCBI Taxonomy" id="2880"/>
    <lineage>
        <taxon>Eukaryota</taxon>
        <taxon>Sar</taxon>
        <taxon>Stramenopiles</taxon>
        <taxon>Ochrophyta</taxon>
        <taxon>PX clade</taxon>
        <taxon>Phaeophyceae</taxon>
        <taxon>Ectocarpales</taxon>
        <taxon>Ectocarpaceae</taxon>
        <taxon>Ectocarpus</taxon>
    </lineage>
</organism>
<feature type="compositionally biased region" description="Polar residues" evidence="1">
    <location>
        <begin position="479"/>
        <end position="490"/>
    </location>
</feature>
<feature type="compositionally biased region" description="Low complexity" evidence="1">
    <location>
        <begin position="183"/>
        <end position="198"/>
    </location>
</feature>
<dbReference type="EMBL" id="FN649740">
    <property type="protein sequence ID" value="CBN74731.1"/>
    <property type="molecule type" value="Genomic_DNA"/>
</dbReference>
<keyword evidence="3" id="KW-1185">Reference proteome</keyword>
<feature type="region of interest" description="Disordered" evidence="1">
    <location>
        <begin position="257"/>
        <end position="405"/>
    </location>
</feature>
<dbReference type="EMBL" id="FN648608">
    <property type="protein sequence ID" value="CBN74731.1"/>
    <property type="molecule type" value="Genomic_DNA"/>
</dbReference>
<dbReference type="OrthoDB" id="206114at2759"/>
<protein>
    <submittedName>
        <fullName evidence="2">Uncharacterized protein</fullName>
    </submittedName>
</protein>
<feature type="compositionally biased region" description="Basic residues" evidence="1">
    <location>
        <begin position="313"/>
        <end position="322"/>
    </location>
</feature>
<accession>D8LMT0</accession>
<evidence type="ECO:0000256" key="1">
    <source>
        <dbReference type="SAM" id="MobiDB-lite"/>
    </source>
</evidence>
<feature type="compositionally biased region" description="Basic and acidic residues" evidence="1">
    <location>
        <begin position="491"/>
        <end position="501"/>
    </location>
</feature>
<gene>
    <name evidence="2" type="ORF">Esi_0041_0045</name>
</gene>